<feature type="chain" id="PRO_5038525911" description="Lipoprotein" evidence="2">
    <location>
        <begin position="26"/>
        <end position="225"/>
    </location>
</feature>
<name>A0A7Z0EQ62_9ACTN</name>
<protein>
    <recommendedName>
        <fullName evidence="5">Lipoprotein</fullName>
    </recommendedName>
</protein>
<organism evidence="3 4">
    <name type="scientific">Nocardiopsis aegyptia</name>
    <dbReference type="NCBI Taxonomy" id="220378"/>
    <lineage>
        <taxon>Bacteria</taxon>
        <taxon>Bacillati</taxon>
        <taxon>Actinomycetota</taxon>
        <taxon>Actinomycetes</taxon>
        <taxon>Streptosporangiales</taxon>
        <taxon>Nocardiopsidaceae</taxon>
        <taxon>Nocardiopsis</taxon>
    </lineage>
</organism>
<comment type="caution">
    <text evidence="3">The sequence shown here is derived from an EMBL/GenBank/DDBJ whole genome shotgun (WGS) entry which is preliminary data.</text>
</comment>
<keyword evidence="4" id="KW-1185">Reference proteome</keyword>
<sequence>MTTRTHISLWTSGAGALALALTTTACVPGFPDRSDSAPAPATQTPTAAVDQAEESPETEETPRDEGAPDAPEDNSRFGMASWGAPVLEGWTMAAFDQNGVHQFTHGSSSCQVTLYQNRADGSAQGGEPRDTLDGFISTLEGEVGTVAAVPQPAVEVGDFGGGTAEFEADELSYTGNDGADYTMLLAAQWFEDVELIMAPVCRTSDYGANADEVDAFVGALTVERV</sequence>
<feature type="region of interest" description="Disordered" evidence="1">
    <location>
        <begin position="31"/>
        <end position="80"/>
    </location>
</feature>
<reference evidence="3 4" key="1">
    <citation type="submission" date="2020-07" db="EMBL/GenBank/DDBJ databases">
        <title>Sequencing the genomes of 1000 actinobacteria strains.</title>
        <authorList>
            <person name="Klenk H.-P."/>
        </authorList>
    </citation>
    <scope>NUCLEOTIDE SEQUENCE [LARGE SCALE GENOMIC DNA]</scope>
    <source>
        <strain evidence="3 4">DSM 44442</strain>
    </source>
</reference>
<feature type="compositionally biased region" description="Low complexity" evidence="1">
    <location>
        <begin position="37"/>
        <end position="48"/>
    </location>
</feature>
<evidence type="ECO:0000256" key="1">
    <source>
        <dbReference type="SAM" id="MobiDB-lite"/>
    </source>
</evidence>
<evidence type="ECO:0008006" key="5">
    <source>
        <dbReference type="Google" id="ProtNLM"/>
    </source>
</evidence>
<evidence type="ECO:0000313" key="4">
    <source>
        <dbReference type="Proteomes" id="UP000572051"/>
    </source>
</evidence>
<accession>A0A7Z0EQ62</accession>
<dbReference type="RefSeq" id="WP_179824322.1">
    <property type="nucleotide sequence ID" value="NZ_JACCFS010000001.1"/>
</dbReference>
<proteinExistence type="predicted"/>
<dbReference type="EMBL" id="JACCFS010000001">
    <property type="protein sequence ID" value="NYJ35260.1"/>
    <property type="molecule type" value="Genomic_DNA"/>
</dbReference>
<dbReference type="AlphaFoldDB" id="A0A7Z0EQ62"/>
<feature type="signal peptide" evidence="2">
    <location>
        <begin position="1"/>
        <end position="25"/>
    </location>
</feature>
<dbReference type="PROSITE" id="PS51257">
    <property type="entry name" value="PROKAR_LIPOPROTEIN"/>
    <property type="match status" value="1"/>
</dbReference>
<evidence type="ECO:0000256" key="2">
    <source>
        <dbReference type="SAM" id="SignalP"/>
    </source>
</evidence>
<evidence type="ECO:0000313" key="3">
    <source>
        <dbReference type="EMBL" id="NYJ35260.1"/>
    </source>
</evidence>
<dbReference type="Proteomes" id="UP000572051">
    <property type="component" value="Unassembled WGS sequence"/>
</dbReference>
<gene>
    <name evidence="3" type="ORF">HNR10_003141</name>
</gene>
<keyword evidence="2" id="KW-0732">Signal</keyword>